<protein>
    <submittedName>
        <fullName evidence="1">Uncharacterized protein</fullName>
    </submittedName>
</protein>
<evidence type="ECO:0000313" key="2">
    <source>
        <dbReference type="Proteomes" id="UP001597090"/>
    </source>
</evidence>
<comment type="caution">
    <text evidence="1">The sequence shown here is derived from an EMBL/GenBank/DDBJ whole genome shotgun (WGS) entry which is preliminary data.</text>
</comment>
<evidence type="ECO:0000313" key="1">
    <source>
        <dbReference type="EMBL" id="MFD0738234.1"/>
    </source>
</evidence>
<dbReference type="Proteomes" id="UP001597090">
    <property type="component" value="Unassembled WGS sequence"/>
</dbReference>
<proteinExistence type="predicted"/>
<gene>
    <name evidence="1" type="ORF">ACFQZQ_02880</name>
</gene>
<accession>A0ABW2YIQ0</accession>
<dbReference type="EMBL" id="JBHTIH010000002">
    <property type="protein sequence ID" value="MFD0738234.1"/>
    <property type="molecule type" value="Genomic_DNA"/>
</dbReference>
<dbReference type="RefSeq" id="WP_386811167.1">
    <property type="nucleotide sequence ID" value="NZ_JBHTIH010000002.1"/>
</dbReference>
<organism evidence="1 2">
    <name type="scientific">Lysobacter koreensis</name>
    <dbReference type="NCBI Taxonomy" id="266122"/>
    <lineage>
        <taxon>Bacteria</taxon>
        <taxon>Pseudomonadati</taxon>
        <taxon>Pseudomonadota</taxon>
        <taxon>Gammaproteobacteria</taxon>
        <taxon>Lysobacterales</taxon>
        <taxon>Lysobacteraceae</taxon>
        <taxon>Lysobacter</taxon>
    </lineage>
</organism>
<reference evidence="2" key="1">
    <citation type="journal article" date="2019" name="Int. J. Syst. Evol. Microbiol.">
        <title>The Global Catalogue of Microorganisms (GCM) 10K type strain sequencing project: providing services to taxonomists for standard genome sequencing and annotation.</title>
        <authorList>
            <consortium name="The Broad Institute Genomics Platform"/>
            <consortium name="The Broad Institute Genome Sequencing Center for Infectious Disease"/>
            <person name="Wu L."/>
            <person name="Ma J."/>
        </authorList>
    </citation>
    <scope>NUCLEOTIDE SEQUENCE [LARGE SCALE GENOMIC DNA]</scope>
    <source>
        <strain evidence="2">CCUG 55491</strain>
    </source>
</reference>
<keyword evidence="2" id="KW-1185">Reference proteome</keyword>
<name>A0ABW2YIQ0_9GAMM</name>
<sequence>MRLELTGFAPDLDPETPGILADCNAIIPTTQGLAAANSLVASGLPALAATPTAAYVAELLDGTKRTFAATGTDIYESSGGAWVSRSRAGNYSGTERQRFAVFGNVVLNVNRTEVIGAASPGGAFADIATAPTAKIICTASGFVMALNVSGGAFGDQPDGWWCSAIRDHTSWTPAAAT</sequence>